<name>M6VAJ0_9LEPT</name>
<gene>
    <name evidence="1" type="ORF">LEP1GSC172_3274</name>
</gene>
<organism evidence="1 2">
    <name type="scientific">Leptospira noguchii</name>
    <dbReference type="NCBI Taxonomy" id="28182"/>
    <lineage>
        <taxon>Bacteria</taxon>
        <taxon>Pseudomonadati</taxon>
        <taxon>Spirochaetota</taxon>
        <taxon>Spirochaetia</taxon>
        <taxon>Leptospirales</taxon>
        <taxon>Leptospiraceae</taxon>
        <taxon>Leptospira</taxon>
    </lineage>
</organism>
<accession>M6VAJ0</accession>
<reference evidence="1 2" key="1">
    <citation type="submission" date="2013-01" db="EMBL/GenBank/DDBJ databases">
        <authorList>
            <person name="Harkins D.M."/>
            <person name="Durkin A.S."/>
            <person name="Brinkac L.M."/>
            <person name="Haft D.H."/>
            <person name="Selengut J.D."/>
            <person name="Sanka R."/>
            <person name="DePew J."/>
            <person name="Purushe J."/>
            <person name="Matthias M.A."/>
            <person name="Vinetz J.M."/>
            <person name="Sutton G.G."/>
            <person name="Nierman W.C."/>
            <person name="Fouts D.E."/>
        </authorList>
    </citation>
    <scope>NUCLEOTIDE SEQUENCE [LARGE SCALE GENOMIC DNA]</scope>
    <source>
        <strain evidence="1 2">HAI1536</strain>
    </source>
</reference>
<comment type="caution">
    <text evidence="1">The sequence shown here is derived from an EMBL/GenBank/DDBJ whole genome shotgun (WGS) entry which is preliminary data.</text>
</comment>
<dbReference type="EMBL" id="AKWD02000033">
    <property type="protein sequence ID" value="EMO53900.1"/>
    <property type="molecule type" value="Genomic_DNA"/>
</dbReference>
<evidence type="ECO:0000313" key="2">
    <source>
        <dbReference type="Proteomes" id="UP000012112"/>
    </source>
</evidence>
<dbReference type="AlphaFoldDB" id="M6VAJ0"/>
<proteinExistence type="predicted"/>
<protein>
    <submittedName>
        <fullName evidence="1">Uncharacterized protein</fullName>
    </submittedName>
</protein>
<dbReference type="RefSeq" id="WP_002178199.1">
    <property type="nucleotide sequence ID" value="NZ_AKWD02000033.1"/>
</dbReference>
<evidence type="ECO:0000313" key="1">
    <source>
        <dbReference type="EMBL" id="EMO53900.1"/>
    </source>
</evidence>
<dbReference type="Proteomes" id="UP000012112">
    <property type="component" value="Unassembled WGS sequence"/>
</dbReference>
<sequence>MQKIEIKSRTDADELLDLVKDYHIKYIEQKVREMGNWDLLAKKLDLKPETLYNIWKRSSLSPILRLSNDIYDKKI</sequence>